<dbReference type="SUPFAM" id="SSF54637">
    <property type="entry name" value="Thioesterase/thiol ester dehydrase-isomerase"/>
    <property type="match status" value="1"/>
</dbReference>
<dbReference type="GO" id="GO:0005739">
    <property type="term" value="C:mitochondrion"/>
    <property type="evidence" value="ECO:0007669"/>
    <property type="project" value="TreeGrafter"/>
</dbReference>
<dbReference type="InterPro" id="IPR002539">
    <property type="entry name" value="MaoC-like_dom"/>
</dbReference>
<gene>
    <name evidence="2" type="primary">107369463</name>
</gene>
<dbReference type="EnsemblMetazoa" id="tetur32g01140.1">
    <property type="protein sequence ID" value="tetur32g01140.1"/>
    <property type="gene ID" value="tetur32g01140"/>
</dbReference>
<dbReference type="AlphaFoldDB" id="T1L1X1"/>
<dbReference type="GO" id="GO:0006633">
    <property type="term" value="P:fatty acid biosynthetic process"/>
    <property type="evidence" value="ECO:0007669"/>
    <property type="project" value="TreeGrafter"/>
</dbReference>
<dbReference type="EMBL" id="CAEY01000922">
    <property type="status" value="NOT_ANNOTATED_CDS"/>
    <property type="molecule type" value="Genomic_DNA"/>
</dbReference>
<dbReference type="OrthoDB" id="201709at2759"/>
<protein>
    <recommendedName>
        <fullName evidence="1">MaoC-like domain-containing protein</fullName>
    </recommendedName>
</protein>
<dbReference type="KEGG" id="tut:107369463"/>
<dbReference type="PANTHER" id="PTHR43437">
    <property type="entry name" value="HYDROXYACYL-THIOESTER DEHYDRATASE TYPE 2, MITOCHONDRIAL-RELATED"/>
    <property type="match status" value="1"/>
</dbReference>
<dbReference type="Gene3D" id="3.10.129.10">
    <property type="entry name" value="Hotdog Thioesterase"/>
    <property type="match status" value="1"/>
</dbReference>
<dbReference type="STRING" id="32264.T1L1X1"/>
<feature type="domain" description="MaoC-like" evidence="1">
    <location>
        <begin position="30"/>
        <end position="124"/>
    </location>
</feature>
<reference evidence="3" key="1">
    <citation type="submission" date="2011-08" db="EMBL/GenBank/DDBJ databases">
        <authorList>
            <person name="Rombauts S."/>
        </authorList>
    </citation>
    <scope>NUCLEOTIDE SEQUENCE</scope>
    <source>
        <strain evidence="3">London</strain>
    </source>
</reference>
<dbReference type="OMA" id="IYIGQQM"/>
<dbReference type="GO" id="GO:0018812">
    <property type="term" value="F:3-hydroxyacyl-CoA dehydratase activity"/>
    <property type="evidence" value="ECO:0007669"/>
    <property type="project" value="UniProtKB-ARBA"/>
</dbReference>
<evidence type="ECO:0000313" key="2">
    <source>
        <dbReference type="EnsemblMetazoa" id="tetur32g01140.1"/>
    </source>
</evidence>
<evidence type="ECO:0000259" key="1">
    <source>
        <dbReference type="Pfam" id="PF01575"/>
    </source>
</evidence>
<organism evidence="2 3">
    <name type="scientific">Tetranychus urticae</name>
    <name type="common">Two-spotted spider mite</name>
    <dbReference type="NCBI Taxonomy" id="32264"/>
    <lineage>
        <taxon>Eukaryota</taxon>
        <taxon>Metazoa</taxon>
        <taxon>Ecdysozoa</taxon>
        <taxon>Arthropoda</taxon>
        <taxon>Chelicerata</taxon>
        <taxon>Arachnida</taxon>
        <taxon>Acari</taxon>
        <taxon>Acariformes</taxon>
        <taxon>Trombidiformes</taxon>
        <taxon>Prostigmata</taxon>
        <taxon>Eleutherengona</taxon>
        <taxon>Raphignathae</taxon>
        <taxon>Tetranychoidea</taxon>
        <taxon>Tetranychidae</taxon>
        <taxon>Tetranychus</taxon>
    </lineage>
</organism>
<sequence length="156" mass="17245">MMKKMAKIGRLCNTIRLHSSSSIKVGSKVSEKRVFSREDVQKFCQIIGDTNPVHFDDGAAQRLNFSSIIVPGLQLNGTVASIIGSKLPGPGSILVKQFLDFVNPCYIGEQVETTVWISALKKKFIECQYECIVHSSAKVVMKGNALIYKPVIPEMK</sequence>
<accession>T1L1X1</accession>
<dbReference type="HOGENOM" id="CLU_094876_3_4_1"/>
<keyword evidence="3" id="KW-1185">Reference proteome</keyword>
<dbReference type="CDD" id="cd03449">
    <property type="entry name" value="R_hydratase"/>
    <property type="match status" value="1"/>
</dbReference>
<dbReference type="eggNOG" id="KOG1206">
    <property type="taxonomic scope" value="Eukaryota"/>
</dbReference>
<dbReference type="InterPro" id="IPR050965">
    <property type="entry name" value="UPF0336/Enoyl-CoA_hydratase"/>
</dbReference>
<name>T1L1X1_TETUR</name>
<evidence type="ECO:0000313" key="3">
    <source>
        <dbReference type="Proteomes" id="UP000015104"/>
    </source>
</evidence>
<dbReference type="Proteomes" id="UP000015104">
    <property type="component" value="Unassembled WGS sequence"/>
</dbReference>
<dbReference type="Pfam" id="PF01575">
    <property type="entry name" value="MaoC_dehydratas"/>
    <property type="match status" value="1"/>
</dbReference>
<reference evidence="2" key="2">
    <citation type="submission" date="2015-06" db="UniProtKB">
        <authorList>
            <consortium name="EnsemblMetazoa"/>
        </authorList>
    </citation>
    <scope>IDENTIFICATION</scope>
</reference>
<dbReference type="InterPro" id="IPR029069">
    <property type="entry name" value="HotDog_dom_sf"/>
</dbReference>
<dbReference type="GO" id="GO:0019171">
    <property type="term" value="F:(3R)-hydroxyacyl-[acyl-carrier-protein] dehydratase activity"/>
    <property type="evidence" value="ECO:0007669"/>
    <property type="project" value="TreeGrafter"/>
</dbReference>
<proteinExistence type="predicted"/>
<dbReference type="PANTHER" id="PTHR43437:SF3">
    <property type="entry name" value="HYDROXYACYL-THIOESTER DEHYDRATASE TYPE 2, MITOCHONDRIAL"/>
    <property type="match status" value="1"/>
</dbReference>